<sequence>MPTRRVVVFDDSDNSDDLNDYDSDDSNEYDSEYDSDDSDDFDLTVKTHNINFNFIKSRPFEKINLNNESNDSDDDIKNILNEMDKILKNHNFFKQKTEYKYVPLVNPKYHEFESQSCIFYNDLNKP</sequence>
<name>A0A6G6ACP4_9VIRU</name>
<dbReference type="EMBL" id="MN175499">
    <property type="protein sequence ID" value="QID06615.1"/>
    <property type="molecule type" value="Genomic_DNA"/>
</dbReference>
<organism evidence="2">
    <name type="scientific">Borely moumouvirus</name>
    <dbReference type="NCBI Taxonomy" id="2712067"/>
    <lineage>
        <taxon>Viruses</taxon>
        <taxon>Varidnaviria</taxon>
        <taxon>Bamfordvirae</taxon>
        <taxon>Nucleocytoviricota</taxon>
        <taxon>Megaviricetes</taxon>
        <taxon>Imitervirales</taxon>
        <taxon>Mimiviridae</taxon>
        <taxon>Megamimivirinae</taxon>
        <taxon>Moumouvirus</taxon>
    </lineage>
</organism>
<reference evidence="2" key="1">
    <citation type="submission" date="2019-07" db="EMBL/GenBank/DDBJ databases">
        <title>The discovery of a new lineage B mimivirus raises questions about particles surface fibrils.</title>
        <authorList>
            <person name="Silva L.K.S."/>
            <person name="Rodrigues R.A.L."/>
            <person name="Andrade A.C.S.P."/>
            <person name="Hikida H."/>
            <person name="Andreani J."/>
            <person name="Levasseur A."/>
            <person name="La Scola B."/>
            <person name="Abrahao J.S."/>
        </authorList>
    </citation>
    <scope>NUCLEOTIDE SEQUENCE</scope>
    <source>
        <strain evidence="2">B60</strain>
    </source>
</reference>
<accession>A0A6G6ACP4</accession>
<protein>
    <submittedName>
        <fullName evidence="2">Uncharacterized protein</fullName>
    </submittedName>
</protein>
<proteinExistence type="predicted"/>
<evidence type="ECO:0000313" key="2">
    <source>
        <dbReference type="EMBL" id="QID06615.1"/>
    </source>
</evidence>
<evidence type="ECO:0000256" key="1">
    <source>
        <dbReference type="SAM" id="MobiDB-lite"/>
    </source>
</evidence>
<feature type="region of interest" description="Disordered" evidence="1">
    <location>
        <begin position="1"/>
        <end position="38"/>
    </location>
</feature>
<feature type="compositionally biased region" description="Acidic residues" evidence="1">
    <location>
        <begin position="10"/>
        <end position="38"/>
    </location>
</feature>